<keyword evidence="1" id="KW-1133">Transmembrane helix</keyword>
<comment type="caution">
    <text evidence="2">The sequence shown here is derived from an EMBL/GenBank/DDBJ whole genome shotgun (WGS) entry which is preliminary data.</text>
</comment>
<gene>
    <name evidence="2" type="ORF">Zmor_023599</name>
</gene>
<keyword evidence="3" id="KW-1185">Reference proteome</keyword>
<dbReference type="Proteomes" id="UP001168821">
    <property type="component" value="Unassembled WGS sequence"/>
</dbReference>
<protein>
    <submittedName>
        <fullName evidence="2">Uncharacterized protein</fullName>
    </submittedName>
</protein>
<name>A0AA38HXJ9_9CUCU</name>
<keyword evidence="1" id="KW-0812">Transmembrane</keyword>
<evidence type="ECO:0000256" key="1">
    <source>
        <dbReference type="SAM" id="Phobius"/>
    </source>
</evidence>
<evidence type="ECO:0000313" key="2">
    <source>
        <dbReference type="EMBL" id="KAJ3645985.1"/>
    </source>
</evidence>
<feature type="transmembrane region" description="Helical" evidence="1">
    <location>
        <begin position="182"/>
        <end position="202"/>
    </location>
</feature>
<dbReference type="EMBL" id="JALNTZ010000007">
    <property type="protein sequence ID" value="KAJ3645985.1"/>
    <property type="molecule type" value="Genomic_DNA"/>
</dbReference>
<organism evidence="2 3">
    <name type="scientific">Zophobas morio</name>
    <dbReference type="NCBI Taxonomy" id="2755281"/>
    <lineage>
        <taxon>Eukaryota</taxon>
        <taxon>Metazoa</taxon>
        <taxon>Ecdysozoa</taxon>
        <taxon>Arthropoda</taxon>
        <taxon>Hexapoda</taxon>
        <taxon>Insecta</taxon>
        <taxon>Pterygota</taxon>
        <taxon>Neoptera</taxon>
        <taxon>Endopterygota</taxon>
        <taxon>Coleoptera</taxon>
        <taxon>Polyphaga</taxon>
        <taxon>Cucujiformia</taxon>
        <taxon>Tenebrionidae</taxon>
        <taxon>Zophobas</taxon>
    </lineage>
</organism>
<reference evidence="2" key="1">
    <citation type="journal article" date="2023" name="G3 (Bethesda)">
        <title>Whole genome assemblies of Zophobas morio and Tenebrio molitor.</title>
        <authorList>
            <person name="Kaur S."/>
            <person name="Stinson S.A."/>
            <person name="diCenzo G.C."/>
        </authorList>
    </citation>
    <scope>NUCLEOTIDE SEQUENCE</scope>
    <source>
        <strain evidence="2">QUZm001</strain>
    </source>
</reference>
<keyword evidence="1" id="KW-0472">Membrane</keyword>
<accession>A0AA38HXJ9</accession>
<sequence>MSDSEESRSSTPPCVIQAATSASNDILPQKSQQRYQLFLDKANDEKFLFPKVALIFGICGACRSHELKDLEIQDVQDLGSVLFISKENIGSLPPIEGSLSPKETEITEAEVPPASHALEDNVPSSIINKKENNAKAAESSNGRQRTQKVQGCNFWGSDSPEKLPGVRVSVRENRKDSQVFDFFSVFFVYNFFLFDVALLVSFGKKNEKPLGRP</sequence>
<evidence type="ECO:0000313" key="3">
    <source>
        <dbReference type="Proteomes" id="UP001168821"/>
    </source>
</evidence>
<dbReference type="AlphaFoldDB" id="A0AA38HXJ9"/>
<proteinExistence type="predicted"/>